<dbReference type="GO" id="GO:0003906">
    <property type="term" value="F:DNA-(apurinic or apyrimidinic site) endonuclease activity"/>
    <property type="evidence" value="ECO:0007669"/>
    <property type="project" value="InterPro"/>
</dbReference>
<evidence type="ECO:0000256" key="3">
    <source>
        <dbReference type="ARBA" id="ARBA00009409"/>
    </source>
</evidence>
<keyword evidence="18" id="KW-1185">Reference proteome</keyword>
<evidence type="ECO:0000256" key="11">
    <source>
        <dbReference type="ARBA" id="ARBA00023239"/>
    </source>
</evidence>
<evidence type="ECO:0000256" key="5">
    <source>
        <dbReference type="ARBA" id="ARBA00022763"/>
    </source>
</evidence>
<dbReference type="InterPro" id="IPR012319">
    <property type="entry name" value="FPG_cat"/>
</dbReference>
<evidence type="ECO:0000256" key="6">
    <source>
        <dbReference type="ARBA" id="ARBA00022771"/>
    </source>
</evidence>
<dbReference type="EMBL" id="FOGZ01000013">
    <property type="protein sequence ID" value="SER83498.1"/>
    <property type="molecule type" value="Genomic_DNA"/>
</dbReference>
<dbReference type="Gene3D" id="1.10.8.50">
    <property type="match status" value="1"/>
</dbReference>
<keyword evidence="5" id="KW-0227">DNA damage</keyword>
<accession>A0A1H9SF18</accession>
<dbReference type="SUPFAM" id="SSF57716">
    <property type="entry name" value="Glucocorticoid receptor-like (DNA-binding domain)"/>
    <property type="match status" value="1"/>
</dbReference>
<evidence type="ECO:0000256" key="2">
    <source>
        <dbReference type="ARBA" id="ARBA00001947"/>
    </source>
</evidence>
<dbReference type="RefSeq" id="WP_091969717.1">
    <property type="nucleotide sequence ID" value="NZ_FOGZ01000013.1"/>
</dbReference>
<feature type="domain" description="FPG-type" evidence="15">
    <location>
        <begin position="238"/>
        <end position="272"/>
    </location>
</feature>
<dbReference type="GO" id="GO:0008270">
    <property type="term" value="F:zinc ion binding"/>
    <property type="evidence" value="ECO:0007669"/>
    <property type="project" value="UniProtKB-KW"/>
</dbReference>
<keyword evidence="11" id="KW-0456">Lyase</keyword>
<dbReference type="PANTHER" id="PTHR22993">
    <property type="entry name" value="FORMAMIDOPYRIMIDINE-DNA GLYCOSYLASE"/>
    <property type="match status" value="1"/>
</dbReference>
<dbReference type="InterPro" id="IPR035937">
    <property type="entry name" value="FPG_N"/>
</dbReference>
<organism evidence="17 18">
    <name type="scientific">Propionibacterium cyclohexanicum</name>
    <dbReference type="NCBI Taxonomy" id="64702"/>
    <lineage>
        <taxon>Bacteria</taxon>
        <taxon>Bacillati</taxon>
        <taxon>Actinomycetota</taxon>
        <taxon>Actinomycetes</taxon>
        <taxon>Propionibacteriales</taxon>
        <taxon>Propionibacteriaceae</taxon>
        <taxon>Propionibacterium</taxon>
    </lineage>
</organism>
<dbReference type="InterPro" id="IPR010979">
    <property type="entry name" value="Ribosomal_uS13-like_H2TH"/>
</dbReference>
<evidence type="ECO:0000256" key="13">
    <source>
        <dbReference type="ARBA" id="ARBA00023295"/>
    </source>
</evidence>
<evidence type="ECO:0000256" key="10">
    <source>
        <dbReference type="ARBA" id="ARBA00023204"/>
    </source>
</evidence>
<keyword evidence="6 14" id="KW-0863">Zinc-finger</keyword>
<name>A0A1H9SF18_9ACTN</name>
<proteinExistence type="inferred from homology"/>
<dbReference type="Pfam" id="PF01149">
    <property type="entry name" value="Fapy_DNA_glyco"/>
    <property type="match status" value="1"/>
</dbReference>
<comment type="similarity">
    <text evidence="3">Belongs to the FPG family.</text>
</comment>
<dbReference type="GO" id="GO:0016829">
    <property type="term" value="F:lyase activity"/>
    <property type="evidence" value="ECO:0007669"/>
    <property type="project" value="UniProtKB-KW"/>
</dbReference>
<keyword evidence="8" id="KW-0862">Zinc</keyword>
<protein>
    <submittedName>
        <fullName evidence="17">Formamidopyrimidine-DNA glycosylase</fullName>
    </submittedName>
</protein>
<keyword evidence="4" id="KW-0479">Metal-binding</keyword>
<keyword evidence="7" id="KW-0378">Hydrolase</keyword>
<dbReference type="GO" id="GO:0003684">
    <property type="term" value="F:damaged DNA binding"/>
    <property type="evidence" value="ECO:0007669"/>
    <property type="project" value="InterPro"/>
</dbReference>
<dbReference type="SUPFAM" id="SSF81624">
    <property type="entry name" value="N-terminal domain of MutM-like DNA repair proteins"/>
    <property type="match status" value="1"/>
</dbReference>
<dbReference type="SMART" id="SM00898">
    <property type="entry name" value="Fapy_DNA_glyco"/>
    <property type="match status" value="1"/>
</dbReference>
<gene>
    <name evidence="17" type="ORF">SAMN05443377_11311</name>
</gene>
<dbReference type="Gene3D" id="3.20.190.10">
    <property type="entry name" value="MutM-like, N-terminal"/>
    <property type="match status" value="1"/>
</dbReference>
<dbReference type="PROSITE" id="PS51066">
    <property type="entry name" value="ZF_FPG_2"/>
    <property type="match status" value="1"/>
</dbReference>
<comment type="catalytic activity">
    <reaction evidence="1">
        <text>Hydrolysis of DNA containing ring-opened 7-methylguanine residues, releasing 2,6-diamino-4-hydroxy-5-(N-methyl)formamidopyrimidine.</text>
        <dbReference type="EC" id="3.2.2.23"/>
    </reaction>
</comment>
<keyword evidence="9" id="KW-0238">DNA-binding</keyword>
<dbReference type="GO" id="GO:0034039">
    <property type="term" value="F:8-oxo-7,8-dihydroguanine DNA N-glycosylase activity"/>
    <property type="evidence" value="ECO:0007669"/>
    <property type="project" value="TreeGrafter"/>
</dbReference>
<dbReference type="Pfam" id="PF06827">
    <property type="entry name" value="zf-FPG_IleRS"/>
    <property type="match status" value="1"/>
</dbReference>
<dbReference type="PROSITE" id="PS51068">
    <property type="entry name" value="FPG_CAT"/>
    <property type="match status" value="1"/>
</dbReference>
<dbReference type="InterPro" id="IPR000214">
    <property type="entry name" value="Znf_DNA_glyclase/AP_lyase"/>
</dbReference>
<reference evidence="17 18" key="1">
    <citation type="submission" date="2016-10" db="EMBL/GenBank/DDBJ databases">
        <authorList>
            <person name="de Groot N.N."/>
        </authorList>
    </citation>
    <scope>NUCLEOTIDE SEQUENCE [LARGE SCALE GENOMIC DNA]</scope>
    <source>
        <strain evidence="17 18">DSM 16859</strain>
    </source>
</reference>
<evidence type="ECO:0000256" key="7">
    <source>
        <dbReference type="ARBA" id="ARBA00022801"/>
    </source>
</evidence>
<evidence type="ECO:0000313" key="18">
    <source>
        <dbReference type="Proteomes" id="UP000198815"/>
    </source>
</evidence>
<evidence type="ECO:0000256" key="1">
    <source>
        <dbReference type="ARBA" id="ARBA00001668"/>
    </source>
</evidence>
<evidence type="ECO:0000256" key="9">
    <source>
        <dbReference type="ARBA" id="ARBA00023125"/>
    </source>
</evidence>
<dbReference type="SUPFAM" id="SSF46946">
    <property type="entry name" value="S13-like H2TH domain"/>
    <property type="match status" value="1"/>
</dbReference>
<dbReference type="OrthoDB" id="9800855at2"/>
<dbReference type="InterPro" id="IPR015886">
    <property type="entry name" value="H2TH_FPG"/>
</dbReference>
<evidence type="ECO:0000256" key="12">
    <source>
        <dbReference type="ARBA" id="ARBA00023268"/>
    </source>
</evidence>
<evidence type="ECO:0000256" key="8">
    <source>
        <dbReference type="ARBA" id="ARBA00022833"/>
    </source>
</evidence>
<evidence type="ECO:0000256" key="14">
    <source>
        <dbReference type="PROSITE-ProRule" id="PRU00391"/>
    </source>
</evidence>
<keyword evidence="10" id="KW-0234">DNA repair</keyword>
<feature type="domain" description="Formamidopyrimidine-DNA glycosylase catalytic" evidence="16">
    <location>
        <begin position="2"/>
        <end position="94"/>
    </location>
</feature>
<evidence type="ECO:0000259" key="15">
    <source>
        <dbReference type="PROSITE" id="PS51066"/>
    </source>
</evidence>
<dbReference type="GO" id="GO:0006284">
    <property type="term" value="P:base-excision repair"/>
    <property type="evidence" value="ECO:0007669"/>
    <property type="project" value="InterPro"/>
</dbReference>
<dbReference type="Pfam" id="PF06831">
    <property type="entry name" value="H2TH"/>
    <property type="match status" value="1"/>
</dbReference>
<dbReference type="STRING" id="64702.SAMN05443377_11311"/>
<evidence type="ECO:0000259" key="16">
    <source>
        <dbReference type="PROSITE" id="PS51068"/>
    </source>
</evidence>
<sequence>MPELPQVEALARFLGKQLAGTTLTHAEVVSISALKTFEHDPADLIGHPIGAVVRHGKFVDVAVPPLHLVFHLARAGWLVWHEQRPTRRPRGRAGHLAVRIGVDSGAGFDLIEAGTQHRLAAYIVESPQQVPGVAALGIDPLSPQFTLAVLAGLLSSAGRAQLKGVLRNQGVIAGIGNAYSDEILHAARLGPFTPAASLDGRRCEDLYRAIREVLLEALASARDQSPDKLKAGKRATLRIHGRTGEPCPVCATPIAEVSFADSSLQYCPHCQTGDRVLADRRMSRLLT</sequence>
<keyword evidence="13" id="KW-0326">Glycosidase</keyword>
<dbReference type="InterPro" id="IPR010663">
    <property type="entry name" value="Znf_FPG/IleRS"/>
</dbReference>
<dbReference type="SMART" id="SM01232">
    <property type="entry name" value="H2TH"/>
    <property type="match status" value="1"/>
</dbReference>
<dbReference type="PANTHER" id="PTHR22993:SF9">
    <property type="entry name" value="FORMAMIDOPYRIMIDINE-DNA GLYCOSYLASE"/>
    <property type="match status" value="1"/>
</dbReference>
<dbReference type="AlphaFoldDB" id="A0A1H9SF18"/>
<comment type="cofactor">
    <cofactor evidence="2">
        <name>Zn(2+)</name>
        <dbReference type="ChEBI" id="CHEBI:29105"/>
    </cofactor>
</comment>
<dbReference type="Proteomes" id="UP000198815">
    <property type="component" value="Unassembled WGS sequence"/>
</dbReference>
<evidence type="ECO:0000313" key="17">
    <source>
        <dbReference type="EMBL" id="SER83498.1"/>
    </source>
</evidence>
<keyword evidence="12" id="KW-0511">Multifunctional enzyme</keyword>
<evidence type="ECO:0000256" key="4">
    <source>
        <dbReference type="ARBA" id="ARBA00022723"/>
    </source>
</evidence>